<gene>
    <name evidence="6" type="ORF">KP79_PYT14450</name>
</gene>
<keyword evidence="7" id="KW-1185">Reference proteome</keyword>
<comment type="caution">
    <text evidence="6">The sequence shown here is derived from an EMBL/GenBank/DDBJ whole genome shotgun (WGS) entry which is preliminary data.</text>
</comment>
<feature type="domain" description="LRRCT" evidence="5">
    <location>
        <begin position="335"/>
        <end position="396"/>
    </location>
</feature>
<evidence type="ECO:0000313" key="7">
    <source>
        <dbReference type="Proteomes" id="UP000242188"/>
    </source>
</evidence>
<keyword evidence="3" id="KW-0677">Repeat</keyword>
<keyword evidence="4" id="KW-0472">Membrane</keyword>
<evidence type="ECO:0000256" key="2">
    <source>
        <dbReference type="ARBA" id="ARBA00022729"/>
    </source>
</evidence>
<dbReference type="OrthoDB" id="6066926at2759"/>
<evidence type="ECO:0000259" key="5">
    <source>
        <dbReference type="SMART" id="SM00082"/>
    </source>
</evidence>
<dbReference type="InterPro" id="IPR000483">
    <property type="entry name" value="Cys-rich_flank_reg_C"/>
</dbReference>
<evidence type="ECO:0000313" key="6">
    <source>
        <dbReference type="EMBL" id="OWF48167.1"/>
    </source>
</evidence>
<dbReference type="STRING" id="6573.A0A210QHF6"/>
<sequence length="466" mass="53382">MRTDARIDTTTAEWRKVCRVKPINACMDSSMEEIVFDMTRRGDSPSCLFCAIGPGDVLNFHDLRRFLQEQSSIKSYAITVRCYNGGNVTLQWPLRAAGLNYISVSNCLLVNYTADYFDKSINQVPDTLRYYSITNCVMYIDVIDFMNVTNNVNLVTKAAKCGPEEHLFAAINRNISYQFKTIPDSIIEEVDANMSSHTPRNYHRGVSVSPITCNYTQLLLIDQSKATSLGSKHDSVLLQNSNYPVLRTLNLSASSLTELPERLDDWRLYFPRLKHLDLTYNFIKEFQTVMDYGMESEDPSVGLLDLRYNNITTITLIALMRIQHHRFVKVDIRNNPYICDCHMADFVNFASNNSRYETKFGVVGQYKYLRDLKCASPPSLKGRIIFDLSLNELGCTTVKTIDVTIYPIALLAFVTGILVIYLLLTMRQQVEMALSLFRKLKQLCFRTPEPRHEEEREPNMIGLETT</sequence>
<dbReference type="PANTHER" id="PTHR24366:SF96">
    <property type="entry name" value="LEUCINE RICH REPEAT CONTAINING 53"/>
    <property type="match status" value="1"/>
</dbReference>
<organism evidence="6 7">
    <name type="scientific">Mizuhopecten yessoensis</name>
    <name type="common">Japanese scallop</name>
    <name type="synonym">Patinopecten yessoensis</name>
    <dbReference type="NCBI Taxonomy" id="6573"/>
    <lineage>
        <taxon>Eukaryota</taxon>
        <taxon>Metazoa</taxon>
        <taxon>Spiralia</taxon>
        <taxon>Lophotrochozoa</taxon>
        <taxon>Mollusca</taxon>
        <taxon>Bivalvia</taxon>
        <taxon>Autobranchia</taxon>
        <taxon>Pteriomorphia</taxon>
        <taxon>Pectinida</taxon>
        <taxon>Pectinoidea</taxon>
        <taxon>Pectinidae</taxon>
        <taxon>Mizuhopecten</taxon>
    </lineage>
</organism>
<keyword evidence="4" id="KW-1133">Transmembrane helix</keyword>
<evidence type="ECO:0000256" key="3">
    <source>
        <dbReference type="ARBA" id="ARBA00022737"/>
    </source>
</evidence>
<proteinExistence type="predicted"/>
<dbReference type="SMART" id="SM00082">
    <property type="entry name" value="LRRCT"/>
    <property type="match status" value="1"/>
</dbReference>
<evidence type="ECO:0000256" key="1">
    <source>
        <dbReference type="ARBA" id="ARBA00022614"/>
    </source>
</evidence>
<keyword evidence="1" id="KW-0433">Leucine-rich repeat</keyword>
<dbReference type="PANTHER" id="PTHR24366">
    <property type="entry name" value="IG(IMMUNOGLOBULIN) AND LRR(LEUCINE RICH REPEAT) DOMAINS"/>
    <property type="match status" value="1"/>
</dbReference>
<feature type="transmembrane region" description="Helical" evidence="4">
    <location>
        <begin position="405"/>
        <end position="424"/>
    </location>
</feature>
<evidence type="ECO:0000256" key="4">
    <source>
        <dbReference type="SAM" id="Phobius"/>
    </source>
</evidence>
<reference evidence="6 7" key="1">
    <citation type="journal article" date="2017" name="Nat. Ecol. Evol.">
        <title>Scallop genome provides insights into evolution of bilaterian karyotype and development.</title>
        <authorList>
            <person name="Wang S."/>
            <person name="Zhang J."/>
            <person name="Jiao W."/>
            <person name="Li J."/>
            <person name="Xun X."/>
            <person name="Sun Y."/>
            <person name="Guo X."/>
            <person name="Huan P."/>
            <person name="Dong B."/>
            <person name="Zhang L."/>
            <person name="Hu X."/>
            <person name="Sun X."/>
            <person name="Wang J."/>
            <person name="Zhao C."/>
            <person name="Wang Y."/>
            <person name="Wang D."/>
            <person name="Huang X."/>
            <person name="Wang R."/>
            <person name="Lv J."/>
            <person name="Li Y."/>
            <person name="Zhang Z."/>
            <person name="Liu B."/>
            <person name="Lu W."/>
            <person name="Hui Y."/>
            <person name="Liang J."/>
            <person name="Zhou Z."/>
            <person name="Hou R."/>
            <person name="Li X."/>
            <person name="Liu Y."/>
            <person name="Li H."/>
            <person name="Ning X."/>
            <person name="Lin Y."/>
            <person name="Zhao L."/>
            <person name="Xing Q."/>
            <person name="Dou J."/>
            <person name="Li Y."/>
            <person name="Mao J."/>
            <person name="Guo H."/>
            <person name="Dou H."/>
            <person name="Li T."/>
            <person name="Mu C."/>
            <person name="Jiang W."/>
            <person name="Fu Q."/>
            <person name="Fu X."/>
            <person name="Miao Y."/>
            <person name="Liu J."/>
            <person name="Yu Q."/>
            <person name="Li R."/>
            <person name="Liao H."/>
            <person name="Li X."/>
            <person name="Kong Y."/>
            <person name="Jiang Z."/>
            <person name="Chourrout D."/>
            <person name="Li R."/>
            <person name="Bao Z."/>
        </authorList>
    </citation>
    <scope>NUCLEOTIDE SEQUENCE [LARGE SCALE GENOMIC DNA]</scope>
    <source>
        <strain evidence="6 7">PY_sf001</strain>
    </source>
</reference>
<name>A0A210QHF6_MIZYE</name>
<dbReference type="Proteomes" id="UP000242188">
    <property type="component" value="Unassembled WGS sequence"/>
</dbReference>
<dbReference type="SUPFAM" id="SSF52058">
    <property type="entry name" value="L domain-like"/>
    <property type="match status" value="1"/>
</dbReference>
<dbReference type="InterPro" id="IPR032675">
    <property type="entry name" value="LRR_dom_sf"/>
</dbReference>
<dbReference type="Gene3D" id="3.80.10.10">
    <property type="entry name" value="Ribonuclease Inhibitor"/>
    <property type="match status" value="1"/>
</dbReference>
<accession>A0A210QHF6</accession>
<dbReference type="EMBL" id="NEDP02003643">
    <property type="protein sequence ID" value="OWF48167.1"/>
    <property type="molecule type" value="Genomic_DNA"/>
</dbReference>
<keyword evidence="4" id="KW-0812">Transmembrane</keyword>
<keyword evidence="2" id="KW-0732">Signal</keyword>
<dbReference type="AlphaFoldDB" id="A0A210QHF6"/>
<protein>
    <submittedName>
        <fullName evidence="6">Trophoblast glycoprotein</fullName>
    </submittedName>
</protein>